<dbReference type="SMART" id="SM00418">
    <property type="entry name" value="HTH_ARSR"/>
    <property type="match status" value="1"/>
</dbReference>
<dbReference type="PANTHER" id="PTHR33154">
    <property type="entry name" value="TRANSCRIPTIONAL REGULATOR, ARSR FAMILY"/>
    <property type="match status" value="1"/>
</dbReference>
<dbReference type="eggNOG" id="COG0640">
    <property type="taxonomic scope" value="Bacteria"/>
</dbReference>
<dbReference type="GO" id="GO:0003700">
    <property type="term" value="F:DNA-binding transcription factor activity"/>
    <property type="evidence" value="ECO:0007669"/>
    <property type="project" value="InterPro"/>
</dbReference>
<dbReference type="Proteomes" id="UP000014073">
    <property type="component" value="Unassembled WGS sequence"/>
</dbReference>
<dbReference type="SUPFAM" id="SSF46785">
    <property type="entry name" value="Winged helix' DNA-binding domain"/>
    <property type="match status" value="1"/>
</dbReference>
<dbReference type="InterPro" id="IPR036390">
    <property type="entry name" value="WH_DNA-bd_sf"/>
</dbReference>
<evidence type="ECO:0000313" key="6">
    <source>
        <dbReference type="Proteomes" id="UP000014073"/>
    </source>
</evidence>
<organism evidence="5 6">
    <name type="scientific">Phocaeicola coprophilus DSM 18228 = JCM 13818</name>
    <dbReference type="NCBI Taxonomy" id="547042"/>
    <lineage>
        <taxon>Bacteria</taxon>
        <taxon>Pseudomonadati</taxon>
        <taxon>Bacteroidota</taxon>
        <taxon>Bacteroidia</taxon>
        <taxon>Bacteroidales</taxon>
        <taxon>Bacteroidaceae</taxon>
        <taxon>Phocaeicola</taxon>
    </lineage>
</organism>
<dbReference type="AlphaFoldDB" id="S0F648"/>
<dbReference type="HOGENOM" id="CLU_097806_3_2_10"/>
<evidence type="ECO:0000256" key="2">
    <source>
        <dbReference type="ARBA" id="ARBA00023125"/>
    </source>
</evidence>
<dbReference type="Pfam" id="PF12840">
    <property type="entry name" value="HTH_20"/>
    <property type="match status" value="1"/>
</dbReference>
<evidence type="ECO:0000259" key="4">
    <source>
        <dbReference type="PROSITE" id="PS50987"/>
    </source>
</evidence>
<dbReference type="InterPro" id="IPR011991">
    <property type="entry name" value="ArsR-like_HTH"/>
</dbReference>
<reference evidence="5 6" key="1">
    <citation type="submission" date="2008-12" db="EMBL/GenBank/DDBJ databases">
        <authorList>
            <person name="Fulton L."/>
            <person name="Clifton S."/>
            <person name="Fulton B."/>
            <person name="Xu J."/>
            <person name="Minx P."/>
            <person name="Pepin K.H."/>
            <person name="Johnson M."/>
            <person name="Bhonagiri V."/>
            <person name="Nash W.E."/>
            <person name="Mardis E.R."/>
            <person name="Wilson R.K."/>
        </authorList>
    </citation>
    <scope>NUCLEOTIDE SEQUENCE [LARGE SCALE GENOMIC DNA]</scope>
    <source>
        <strain evidence="5 6">DSM 18228</strain>
    </source>
</reference>
<sequence>MCICLTNRTKVQIIINKLSFGEISFAVRNIIRSFANNKQKEKRKMIQKKYSEEQERMARFAKAMGHPARMAILQFLARQESCFFGDIHEELPIAKATVSQHLKELKDAGLIQGEIEAPKVKYCINRENWEIARRMFADFFGQPLCKKEGCCR</sequence>
<keyword evidence="6" id="KW-1185">Reference proteome</keyword>
<gene>
    <name evidence="5" type="ORF">BACCOPRO_00969</name>
</gene>
<dbReference type="EMBL" id="ACBW01000078">
    <property type="protein sequence ID" value="EEF75480.1"/>
    <property type="molecule type" value="Genomic_DNA"/>
</dbReference>
<keyword evidence="3" id="KW-0804">Transcription</keyword>
<evidence type="ECO:0000256" key="3">
    <source>
        <dbReference type="ARBA" id="ARBA00023163"/>
    </source>
</evidence>
<dbReference type="PROSITE" id="PS50987">
    <property type="entry name" value="HTH_ARSR_2"/>
    <property type="match status" value="1"/>
</dbReference>
<dbReference type="InterPro" id="IPR036388">
    <property type="entry name" value="WH-like_DNA-bd_sf"/>
</dbReference>
<dbReference type="GO" id="GO:0003677">
    <property type="term" value="F:DNA binding"/>
    <property type="evidence" value="ECO:0007669"/>
    <property type="project" value="UniProtKB-KW"/>
</dbReference>
<protein>
    <submittedName>
        <fullName evidence="5">Transcriptional regulator, ArsR family</fullName>
    </submittedName>
</protein>
<dbReference type="InterPro" id="IPR051081">
    <property type="entry name" value="HTH_MetalResp_TranReg"/>
</dbReference>
<dbReference type="PRINTS" id="PR00778">
    <property type="entry name" value="HTHARSR"/>
</dbReference>
<dbReference type="PANTHER" id="PTHR33154:SF15">
    <property type="entry name" value="REGULATORY PROTEIN ARSR"/>
    <property type="match status" value="1"/>
</dbReference>
<keyword evidence="1" id="KW-0805">Transcription regulation</keyword>
<dbReference type="STRING" id="547042.BACCOPRO_00969"/>
<proteinExistence type="predicted"/>
<dbReference type="NCBIfam" id="NF033788">
    <property type="entry name" value="HTH_metalloreg"/>
    <property type="match status" value="1"/>
</dbReference>
<dbReference type="Gene3D" id="1.10.10.10">
    <property type="entry name" value="Winged helix-like DNA-binding domain superfamily/Winged helix DNA-binding domain"/>
    <property type="match status" value="1"/>
</dbReference>
<dbReference type="FunFam" id="1.10.10.10:FF:000997">
    <property type="entry name" value="Transcriptional regulator, ArsR family"/>
    <property type="match status" value="1"/>
</dbReference>
<keyword evidence="2" id="KW-0238">DNA-binding</keyword>
<dbReference type="InterPro" id="IPR001845">
    <property type="entry name" value="HTH_ArsR_DNA-bd_dom"/>
</dbReference>
<accession>S0F648</accession>
<dbReference type="CDD" id="cd00090">
    <property type="entry name" value="HTH_ARSR"/>
    <property type="match status" value="1"/>
</dbReference>
<name>S0F648_9BACT</name>
<evidence type="ECO:0000256" key="1">
    <source>
        <dbReference type="ARBA" id="ARBA00023015"/>
    </source>
</evidence>
<feature type="domain" description="HTH arsR-type" evidence="4">
    <location>
        <begin position="49"/>
        <end position="144"/>
    </location>
</feature>
<evidence type="ECO:0000313" key="5">
    <source>
        <dbReference type="EMBL" id="EEF75480.1"/>
    </source>
</evidence>
<comment type="caution">
    <text evidence="5">The sequence shown here is derived from an EMBL/GenBank/DDBJ whole genome shotgun (WGS) entry which is preliminary data.</text>
</comment>